<keyword evidence="3" id="KW-0238">DNA-binding</keyword>
<keyword evidence="2" id="KW-0805">Transcription regulation</keyword>
<evidence type="ECO:0000256" key="4">
    <source>
        <dbReference type="ARBA" id="ARBA00023163"/>
    </source>
</evidence>
<evidence type="ECO:0000256" key="3">
    <source>
        <dbReference type="ARBA" id="ARBA00023125"/>
    </source>
</evidence>
<gene>
    <name evidence="6" type="ORF">MtrDRAFT_AC174467g25v1</name>
</gene>
<reference evidence="6" key="1">
    <citation type="submission" date="2006-02" db="EMBL/GenBank/DDBJ databases">
        <authorList>
            <person name="Town C.D."/>
        </authorList>
    </citation>
    <scope>NUCLEOTIDE SEQUENCE</scope>
</reference>
<dbReference type="InterPro" id="IPR015300">
    <property type="entry name" value="DNA-bd_pseudobarrel_sf"/>
</dbReference>
<protein>
    <submittedName>
        <fullName evidence="6">Uncharacterized protein</fullName>
    </submittedName>
</protein>
<evidence type="ECO:0000256" key="5">
    <source>
        <dbReference type="ARBA" id="ARBA00023242"/>
    </source>
</evidence>
<organism evidence="6">
    <name type="scientific">Medicago truncatula</name>
    <name type="common">Barrel medic</name>
    <name type="synonym">Medicago tribuloides</name>
    <dbReference type="NCBI Taxonomy" id="3880"/>
    <lineage>
        <taxon>Eukaryota</taxon>
        <taxon>Viridiplantae</taxon>
        <taxon>Streptophyta</taxon>
        <taxon>Embryophyta</taxon>
        <taxon>Tracheophyta</taxon>
        <taxon>Spermatophyta</taxon>
        <taxon>Magnoliopsida</taxon>
        <taxon>eudicotyledons</taxon>
        <taxon>Gunneridae</taxon>
        <taxon>Pentapetalae</taxon>
        <taxon>rosids</taxon>
        <taxon>fabids</taxon>
        <taxon>Fabales</taxon>
        <taxon>Fabaceae</taxon>
        <taxon>Papilionoideae</taxon>
        <taxon>50 kb inversion clade</taxon>
        <taxon>NPAAA clade</taxon>
        <taxon>Hologalegina</taxon>
        <taxon>IRL clade</taxon>
        <taxon>Trifolieae</taxon>
        <taxon>Medicago</taxon>
    </lineage>
</organism>
<sequence>MDAINLMIQKGPLQVFSAIKLSFQMRAEVDPLFVEKISADFTHNWKIFNEDGSFLVVELNKNYYNPTLMSGWSELKTFYNFLDNVEVTFAYYGMNISNRCSKPNERKCFDIRLFGNDLKRNNLQLTNDFALFLQNNVCDSLILCGDNGDNQSFNIFFNHDSNITTRLGPLWNKFCGRNLFQPGGRIRFKFTINNTYVCHVFRI</sequence>
<accession>A2Q6B2</accession>
<dbReference type="EMBL" id="AC174467">
    <property type="protein sequence ID" value="ABN09132.1"/>
    <property type="molecule type" value="Genomic_DNA"/>
</dbReference>
<proteinExistence type="predicted"/>
<evidence type="ECO:0000313" key="6">
    <source>
        <dbReference type="EMBL" id="ABN09132.1"/>
    </source>
</evidence>
<dbReference type="AlphaFoldDB" id="A2Q6B2"/>
<dbReference type="GO" id="GO:0003677">
    <property type="term" value="F:DNA binding"/>
    <property type="evidence" value="ECO:0007669"/>
    <property type="project" value="UniProtKB-KW"/>
</dbReference>
<keyword evidence="4" id="KW-0804">Transcription</keyword>
<dbReference type="GO" id="GO:0005634">
    <property type="term" value="C:nucleus"/>
    <property type="evidence" value="ECO:0007669"/>
    <property type="project" value="UniProtKB-SubCell"/>
</dbReference>
<keyword evidence="5" id="KW-0539">Nucleus</keyword>
<evidence type="ECO:0000256" key="2">
    <source>
        <dbReference type="ARBA" id="ARBA00023015"/>
    </source>
</evidence>
<comment type="subcellular location">
    <subcellularLocation>
        <location evidence="1">Nucleus</location>
    </subcellularLocation>
</comment>
<evidence type="ECO:0000256" key="1">
    <source>
        <dbReference type="ARBA" id="ARBA00004123"/>
    </source>
</evidence>
<name>A2Q6B2_MEDTR</name>
<reference evidence="6" key="2">
    <citation type="submission" date="2007-03" db="EMBL/GenBank/DDBJ databases">
        <authorList>
            <consortium name="The International Medicago Genome Annotation Group"/>
        </authorList>
    </citation>
    <scope>NUCLEOTIDE SEQUENCE</scope>
</reference>
<dbReference type="SUPFAM" id="SSF101936">
    <property type="entry name" value="DNA-binding pseudobarrel domain"/>
    <property type="match status" value="1"/>
</dbReference>